<evidence type="ECO:0000313" key="3">
    <source>
        <dbReference type="EMBL" id="VDO15720.1"/>
    </source>
</evidence>
<feature type="compositionally biased region" description="Low complexity" evidence="1">
    <location>
        <begin position="112"/>
        <end position="121"/>
    </location>
</feature>
<feature type="region of interest" description="Disordered" evidence="1">
    <location>
        <begin position="106"/>
        <end position="163"/>
    </location>
</feature>
<proteinExistence type="predicted"/>
<protein>
    <submittedName>
        <fullName evidence="3 5">Uncharacterized protein</fullName>
    </submittedName>
</protein>
<reference evidence="3 4" key="2">
    <citation type="submission" date="2018-11" db="EMBL/GenBank/DDBJ databases">
        <authorList>
            <consortium name="Pathogen Informatics"/>
        </authorList>
    </citation>
    <scope>NUCLEOTIDE SEQUENCE [LARGE SCALE GENOMIC DNA]</scope>
</reference>
<name>A0A0R3TZU6_RODNA</name>
<evidence type="ECO:0000256" key="1">
    <source>
        <dbReference type="SAM" id="MobiDB-lite"/>
    </source>
</evidence>
<keyword evidence="4" id="KW-1185">Reference proteome</keyword>
<dbReference type="WBParaSite" id="HNAJ_0001339501-mRNA-1">
    <property type="protein sequence ID" value="HNAJ_0001339501-mRNA-1"/>
    <property type="gene ID" value="HNAJ_0001339501"/>
</dbReference>
<keyword evidence="2" id="KW-0472">Membrane</keyword>
<evidence type="ECO:0000313" key="4">
    <source>
        <dbReference type="Proteomes" id="UP000278807"/>
    </source>
</evidence>
<evidence type="ECO:0000313" key="5">
    <source>
        <dbReference type="WBParaSite" id="HNAJ_0001339501-mRNA-1"/>
    </source>
</evidence>
<dbReference type="Proteomes" id="UP000278807">
    <property type="component" value="Unassembled WGS sequence"/>
</dbReference>
<sequence>MGNLRSVMQDWASTHEKICKIISIVALVVSIILIIAGAVLAAQNNGRWDNRFEDFDDYVERQGRFSGGIAMILLGIFLFISSIIAFCFSFQLKYFQRIVQPSSNQANHQTYSQSHSQQQQQMPSIPSNTQAPYPTNGSYQEPPPMYYPPTAPNASFPPPPYKE</sequence>
<gene>
    <name evidence="3" type="ORF">HNAJ_LOCUS13369</name>
</gene>
<reference evidence="5" key="1">
    <citation type="submission" date="2017-02" db="UniProtKB">
        <authorList>
            <consortium name="WormBaseParasite"/>
        </authorList>
    </citation>
    <scope>IDENTIFICATION</scope>
</reference>
<feature type="compositionally biased region" description="Pro residues" evidence="1">
    <location>
        <begin position="141"/>
        <end position="163"/>
    </location>
</feature>
<keyword evidence="2" id="KW-1133">Transmembrane helix</keyword>
<organism evidence="5">
    <name type="scientific">Rodentolepis nana</name>
    <name type="common">Dwarf tapeworm</name>
    <name type="synonym">Hymenolepis nana</name>
    <dbReference type="NCBI Taxonomy" id="102285"/>
    <lineage>
        <taxon>Eukaryota</taxon>
        <taxon>Metazoa</taxon>
        <taxon>Spiralia</taxon>
        <taxon>Lophotrochozoa</taxon>
        <taxon>Platyhelminthes</taxon>
        <taxon>Cestoda</taxon>
        <taxon>Eucestoda</taxon>
        <taxon>Cyclophyllidea</taxon>
        <taxon>Hymenolepididae</taxon>
        <taxon>Rodentolepis</taxon>
    </lineage>
</organism>
<feature type="compositionally biased region" description="Polar residues" evidence="1">
    <location>
        <begin position="122"/>
        <end position="138"/>
    </location>
</feature>
<accession>A0A0R3TZU6</accession>
<feature type="transmembrane region" description="Helical" evidence="2">
    <location>
        <begin position="21"/>
        <end position="43"/>
    </location>
</feature>
<dbReference type="AlphaFoldDB" id="A0A0R3TZU6"/>
<keyword evidence="2" id="KW-0812">Transmembrane</keyword>
<feature type="transmembrane region" description="Helical" evidence="2">
    <location>
        <begin position="63"/>
        <end position="88"/>
    </location>
</feature>
<evidence type="ECO:0000256" key="2">
    <source>
        <dbReference type="SAM" id="Phobius"/>
    </source>
</evidence>
<dbReference type="EMBL" id="UZAE01015337">
    <property type="protein sequence ID" value="VDO15720.1"/>
    <property type="molecule type" value="Genomic_DNA"/>
</dbReference>